<evidence type="ECO:0000259" key="2">
    <source>
        <dbReference type="Pfam" id="PF14145"/>
    </source>
</evidence>
<dbReference type="EMBL" id="OCPC01000003">
    <property type="protein sequence ID" value="SOE17325.1"/>
    <property type="molecule type" value="Genomic_DNA"/>
</dbReference>
<evidence type="ECO:0000313" key="4">
    <source>
        <dbReference type="Proteomes" id="UP000219465"/>
    </source>
</evidence>
<keyword evidence="4" id="KW-1185">Reference proteome</keyword>
<keyword evidence="1" id="KW-0472">Membrane</keyword>
<dbReference type="RefSeq" id="WP_097107837.1">
    <property type="nucleotide sequence ID" value="NZ_OCPC01000003.1"/>
</dbReference>
<proteinExistence type="predicted"/>
<accession>A0A286IB30</accession>
<dbReference type="Pfam" id="PF14145">
    <property type="entry name" value="YrhK"/>
    <property type="match status" value="1"/>
</dbReference>
<evidence type="ECO:0000256" key="1">
    <source>
        <dbReference type="SAM" id="Phobius"/>
    </source>
</evidence>
<name>A0A286IB30_9HYPH</name>
<feature type="transmembrane region" description="Helical" evidence="1">
    <location>
        <begin position="21"/>
        <end position="46"/>
    </location>
</feature>
<dbReference type="OrthoDB" id="5862062at2"/>
<organism evidence="3 4">
    <name type="scientific">Hoeflea halophila</name>
    <dbReference type="NCBI Taxonomy" id="714899"/>
    <lineage>
        <taxon>Bacteria</taxon>
        <taxon>Pseudomonadati</taxon>
        <taxon>Pseudomonadota</taxon>
        <taxon>Alphaproteobacteria</taxon>
        <taxon>Hyphomicrobiales</taxon>
        <taxon>Rhizobiaceae</taxon>
        <taxon>Hoeflea</taxon>
    </lineage>
</organism>
<sequence>MALFKLSRHHRYISDERYYAWFELAYTTVDVSAALLFVVGSVMFFSEAWQTAGTWCFLVGSVCFALKPTLRIIRELRYVEKDDYEDLAKRYENGS</sequence>
<evidence type="ECO:0000313" key="3">
    <source>
        <dbReference type="EMBL" id="SOE17325.1"/>
    </source>
</evidence>
<reference evidence="4" key="1">
    <citation type="submission" date="2017-08" db="EMBL/GenBank/DDBJ databases">
        <authorList>
            <person name="Varghese N."/>
            <person name="Submissions S."/>
        </authorList>
    </citation>
    <scope>NUCLEOTIDE SEQUENCE [LARGE SCALE GENOMIC DNA]</scope>
    <source>
        <strain evidence="4">KCTC 23107</strain>
    </source>
</reference>
<protein>
    <submittedName>
        <fullName evidence="3">YrhK-like protein</fullName>
    </submittedName>
</protein>
<keyword evidence="1" id="KW-1133">Transmembrane helix</keyword>
<keyword evidence="1" id="KW-0812">Transmembrane</keyword>
<feature type="domain" description="YrhK" evidence="2">
    <location>
        <begin position="22"/>
        <end position="75"/>
    </location>
</feature>
<dbReference type="InterPro" id="IPR025424">
    <property type="entry name" value="YrhK_domain"/>
</dbReference>
<dbReference type="AlphaFoldDB" id="A0A286IB30"/>
<gene>
    <name evidence="3" type="ORF">SAMN05877838_2223</name>
</gene>
<dbReference type="Proteomes" id="UP000219465">
    <property type="component" value="Unassembled WGS sequence"/>
</dbReference>
<feature type="transmembrane region" description="Helical" evidence="1">
    <location>
        <begin position="52"/>
        <end position="70"/>
    </location>
</feature>